<reference evidence="1 2" key="1">
    <citation type="journal article" date="2011" name="J. Bacteriol.">
        <title>Complete genome sequence of the plant growth-promoting endophyte Burkholderia phytofirmans strain PsJN.</title>
        <authorList>
            <person name="Weilharter A."/>
            <person name="Mitter B."/>
            <person name="Shin M.V."/>
            <person name="Chain P.S."/>
            <person name="Nowak J."/>
            <person name="Sessitsch A."/>
        </authorList>
    </citation>
    <scope>NUCLEOTIDE SEQUENCE [LARGE SCALE GENOMIC DNA]</scope>
    <source>
        <strain evidence="2">DSM 17436 / LMG 22146 / PsJN</strain>
    </source>
</reference>
<proteinExistence type="predicted"/>
<organism evidence="1 2">
    <name type="scientific">Paraburkholderia phytofirmans (strain DSM 17436 / LMG 22146 / PsJN)</name>
    <name type="common">Burkholderia phytofirmans</name>
    <dbReference type="NCBI Taxonomy" id="398527"/>
    <lineage>
        <taxon>Bacteria</taxon>
        <taxon>Pseudomonadati</taxon>
        <taxon>Pseudomonadota</taxon>
        <taxon>Betaproteobacteria</taxon>
        <taxon>Burkholderiales</taxon>
        <taxon>Burkholderiaceae</taxon>
        <taxon>Paraburkholderia</taxon>
    </lineage>
</organism>
<dbReference type="KEGG" id="bpy:Bphyt_4855"/>
<dbReference type="Proteomes" id="UP000001739">
    <property type="component" value="Chromosome 2"/>
</dbReference>
<evidence type="ECO:0000313" key="2">
    <source>
        <dbReference type="Proteomes" id="UP000001739"/>
    </source>
</evidence>
<dbReference type="EMBL" id="CP001053">
    <property type="protein sequence ID" value="ACD19220.1"/>
    <property type="molecule type" value="Genomic_DNA"/>
</dbReference>
<dbReference type="eggNOG" id="ENOG5032YG3">
    <property type="taxonomic scope" value="Bacteria"/>
</dbReference>
<dbReference type="InterPro" id="IPR021295">
    <property type="entry name" value="DUF2867"/>
</dbReference>
<dbReference type="Pfam" id="PF11066">
    <property type="entry name" value="DUF2867"/>
    <property type="match status" value="1"/>
</dbReference>
<gene>
    <name evidence="1" type="ordered locus">Bphyt_4855</name>
</gene>
<dbReference type="STRING" id="398527.Bphyt_4855"/>
<accession>B2TBZ6</accession>
<name>B2TBZ6_PARPJ</name>
<protein>
    <recommendedName>
        <fullName evidence="3">DUF2867 domain-containing protein</fullName>
    </recommendedName>
</protein>
<dbReference type="HOGENOM" id="CLU_116730_1_0_4"/>
<evidence type="ECO:0000313" key="1">
    <source>
        <dbReference type="EMBL" id="ACD19220.1"/>
    </source>
</evidence>
<dbReference type="AlphaFoldDB" id="B2TBZ6"/>
<evidence type="ECO:0008006" key="3">
    <source>
        <dbReference type="Google" id="ProtNLM"/>
    </source>
</evidence>
<sequence length="189" mass="21412">MHHLAPHVTMLTAHCSVQSVALPAESGVSRLYDAPDLADAYAVRLPENAIDDPELLARFVFAHQAAWIAKLMSVRDAIVARVGLKTARQLRSIKDPAAARERLDIFRIYARNAHEIILGENDRHLDFRVSLLQQTRGTREDRARYLILSTVVHCHNRLGRFYILAIAPFHRLVVRSSLRRAARIGWPTV</sequence>